<dbReference type="HAMAP" id="MF_01940">
    <property type="entry name" value="RNA_CPDase"/>
    <property type="match status" value="1"/>
</dbReference>
<feature type="short sequence motif" description="HXTX 2" evidence="2">
    <location>
        <begin position="120"/>
        <end position="123"/>
    </location>
</feature>
<dbReference type="RefSeq" id="WP_088651790.1">
    <property type="nucleotide sequence ID" value="NZ_AQQR01000012.1"/>
</dbReference>
<keyword evidence="5" id="KW-1185">Reference proteome</keyword>
<proteinExistence type="inferred from homology"/>
<dbReference type="EC" id="3.1.4.58" evidence="2"/>
<reference evidence="4 5" key="1">
    <citation type="submission" date="2013-04" db="EMBL/GenBank/DDBJ databases">
        <title>Oceanicola sp. 22II1-22F33 Genome Sequencing.</title>
        <authorList>
            <person name="Lai Q."/>
            <person name="Li G."/>
            <person name="Shao Z."/>
        </authorList>
    </citation>
    <scope>NUCLEOTIDE SEQUENCE [LARGE SCALE GENOMIC DNA]</scope>
    <source>
        <strain evidence="4 5">22II1-22F33</strain>
    </source>
</reference>
<dbReference type="InterPro" id="IPR014051">
    <property type="entry name" value="Phosphoesterase_HXTX"/>
</dbReference>
<organism evidence="4 5">
    <name type="scientific">Marinibacterium profundimaris</name>
    <dbReference type="NCBI Taxonomy" id="1679460"/>
    <lineage>
        <taxon>Bacteria</taxon>
        <taxon>Pseudomonadati</taxon>
        <taxon>Pseudomonadota</taxon>
        <taxon>Alphaproteobacteria</taxon>
        <taxon>Rhodobacterales</taxon>
        <taxon>Paracoccaceae</taxon>
        <taxon>Marinibacterium</taxon>
    </lineage>
</organism>
<comment type="catalytic activity">
    <reaction evidence="2">
        <text>a 3'-end 2',3'-cyclophospho-ribonucleotide-RNA + H2O = a 3'-end 2'-phospho-ribonucleotide-RNA + H(+)</text>
        <dbReference type="Rhea" id="RHEA:11828"/>
        <dbReference type="Rhea" id="RHEA-COMP:10464"/>
        <dbReference type="Rhea" id="RHEA-COMP:17353"/>
        <dbReference type="ChEBI" id="CHEBI:15377"/>
        <dbReference type="ChEBI" id="CHEBI:15378"/>
        <dbReference type="ChEBI" id="CHEBI:83064"/>
        <dbReference type="ChEBI" id="CHEBI:173113"/>
        <dbReference type="EC" id="3.1.4.58"/>
    </reaction>
</comment>
<dbReference type="GO" id="GO:0004113">
    <property type="term" value="F:2',3'-cyclic-nucleotide 3'-phosphodiesterase activity"/>
    <property type="evidence" value="ECO:0007669"/>
    <property type="project" value="InterPro"/>
</dbReference>
<comment type="similarity">
    <text evidence="2">Belongs to the 2H phosphoesterase superfamily. ThpR family.</text>
</comment>
<dbReference type="Pfam" id="PF02834">
    <property type="entry name" value="LigT_PEase"/>
    <property type="match status" value="2"/>
</dbReference>
<dbReference type="NCBIfam" id="TIGR02258">
    <property type="entry name" value="2_5_ligase"/>
    <property type="match status" value="1"/>
</dbReference>
<comment type="caution">
    <text evidence="4">The sequence shown here is derived from an EMBL/GenBank/DDBJ whole genome shotgun (WGS) entry which is preliminary data.</text>
</comment>
<dbReference type="Proteomes" id="UP000215377">
    <property type="component" value="Unassembled WGS sequence"/>
</dbReference>
<sequence>MRDFVAVDLPETWLDALEDLQMHLRTGRIVPRENLHLTLAFLGDAGEEELEELHHALESLPPVALTLRIAGLDLFGSAETPRLLYAVVEDTPALCDLQHHVTRAARATGMVLERRRFRPHVTLARFGRTARADPQALARFLEAHAGFALSAVPASSMGLYASTLRPEGAEYEALAVYPLG</sequence>
<feature type="domain" description="Phosphoesterase HXTX" evidence="3">
    <location>
        <begin position="7"/>
        <end position="85"/>
    </location>
</feature>
<feature type="short sequence motif" description="HXTX 1" evidence="2">
    <location>
        <begin position="36"/>
        <end position="39"/>
    </location>
</feature>
<dbReference type="PANTHER" id="PTHR35561">
    <property type="entry name" value="RNA 2',3'-CYCLIC PHOSPHODIESTERASE"/>
    <property type="match status" value="1"/>
</dbReference>
<evidence type="ECO:0000256" key="2">
    <source>
        <dbReference type="HAMAP-Rule" id="MF_01940"/>
    </source>
</evidence>
<protein>
    <recommendedName>
        <fullName evidence="2">RNA 2',3'-cyclic phosphodiesterase</fullName>
        <shortName evidence="2">RNA 2',3'-CPDase</shortName>
        <ecNumber evidence="2">3.1.4.58</ecNumber>
    </recommendedName>
</protein>
<dbReference type="SUPFAM" id="SSF55144">
    <property type="entry name" value="LigT-like"/>
    <property type="match status" value="1"/>
</dbReference>
<evidence type="ECO:0000313" key="5">
    <source>
        <dbReference type="Proteomes" id="UP000215377"/>
    </source>
</evidence>
<dbReference type="InterPro" id="IPR004175">
    <property type="entry name" value="RNA_CPDase"/>
</dbReference>
<feature type="active site" description="Proton donor" evidence="2">
    <location>
        <position position="36"/>
    </location>
</feature>
<dbReference type="OrthoDB" id="9793819at2"/>
<dbReference type="GO" id="GO:0008664">
    <property type="term" value="F:RNA 2',3'-cyclic 3'-phosphodiesterase activity"/>
    <property type="evidence" value="ECO:0007669"/>
    <property type="project" value="UniProtKB-EC"/>
</dbReference>
<feature type="domain" description="Phosphoesterase HXTX" evidence="3">
    <location>
        <begin position="93"/>
        <end position="167"/>
    </location>
</feature>
<dbReference type="Gene3D" id="3.90.1140.10">
    <property type="entry name" value="Cyclic phosphodiesterase"/>
    <property type="match status" value="1"/>
</dbReference>
<dbReference type="AlphaFoldDB" id="A0A225NHD1"/>
<feature type="active site" description="Proton acceptor" evidence="2">
    <location>
        <position position="120"/>
    </location>
</feature>
<dbReference type="PANTHER" id="PTHR35561:SF1">
    <property type="entry name" value="RNA 2',3'-CYCLIC PHOSPHODIESTERASE"/>
    <property type="match status" value="1"/>
</dbReference>
<gene>
    <name evidence="4" type="ORF">ATO3_20515</name>
</gene>
<dbReference type="EMBL" id="AQQR01000012">
    <property type="protein sequence ID" value="OWU70373.1"/>
    <property type="molecule type" value="Genomic_DNA"/>
</dbReference>
<dbReference type="InterPro" id="IPR009097">
    <property type="entry name" value="Cyclic_Pdiesterase"/>
</dbReference>
<evidence type="ECO:0000259" key="3">
    <source>
        <dbReference type="Pfam" id="PF02834"/>
    </source>
</evidence>
<comment type="function">
    <text evidence="2">Hydrolyzes RNA 2',3'-cyclic phosphodiester to an RNA 2'-phosphomonoester.</text>
</comment>
<accession>A0A225NHD1</accession>
<evidence type="ECO:0000313" key="4">
    <source>
        <dbReference type="EMBL" id="OWU70373.1"/>
    </source>
</evidence>
<keyword evidence="1 2" id="KW-0378">Hydrolase</keyword>
<evidence type="ECO:0000256" key="1">
    <source>
        <dbReference type="ARBA" id="ARBA00022801"/>
    </source>
</evidence>
<name>A0A225NHD1_9RHOB</name>